<accession>A0A3A1YWM1</accession>
<proteinExistence type="predicted"/>
<feature type="compositionally biased region" description="Polar residues" evidence="1">
    <location>
        <begin position="193"/>
        <end position="208"/>
    </location>
</feature>
<dbReference type="Pfam" id="PF21821">
    <property type="entry name" value="Dit_like"/>
    <property type="match status" value="1"/>
</dbReference>
<feature type="region of interest" description="Disordered" evidence="1">
    <location>
        <begin position="177"/>
        <end position="208"/>
    </location>
</feature>
<dbReference type="AlphaFoldDB" id="A0A3A1YWM1"/>
<dbReference type="RefSeq" id="WP_119515173.1">
    <property type="nucleotide sequence ID" value="NZ_NQYH01000001.1"/>
</dbReference>
<feature type="domain" description="Dit-like phage tail protein N-terminal" evidence="2">
    <location>
        <begin position="19"/>
        <end position="163"/>
    </location>
</feature>
<comment type="caution">
    <text evidence="3">The sequence shown here is derived from an EMBL/GenBank/DDBJ whole genome shotgun (WGS) entry which is preliminary data.</text>
</comment>
<evidence type="ECO:0000313" key="4">
    <source>
        <dbReference type="Proteomes" id="UP000266206"/>
    </source>
</evidence>
<protein>
    <recommendedName>
        <fullName evidence="2">Dit-like phage tail protein N-terminal domain-containing protein</fullName>
    </recommendedName>
</protein>
<gene>
    <name evidence="3" type="ORF">CJP73_00420</name>
</gene>
<reference evidence="3 4" key="1">
    <citation type="submission" date="2017-08" db="EMBL/GenBank/DDBJ databases">
        <title>Pusillimonas indicus sp. nov., a member of the family Alcaligenaceae isolated from surface seawater.</title>
        <authorList>
            <person name="Li J."/>
        </authorList>
    </citation>
    <scope>NUCLEOTIDE SEQUENCE [LARGE SCALE GENOMIC DNA]</scope>
    <source>
        <strain evidence="3 4">L52-1-41</strain>
    </source>
</reference>
<evidence type="ECO:0000259" key="2">
    <source>
        <dbReference type="Pfam" id="PF21821"/>
    </source>
</evidence>
<feature type="compositionally biased region" description="Low complexity" evidence="1">
    <location>
        <begin position="182"/>
        <end position="192"/>
    </location>
</feature>
<sequence length="223" mass="23722">MSIISIFTRQSPTIAGYQFDAVLEDSFEASVELTRYPVESGVNVADHAIIQPMKYYMVGSVSNNPLKIMDVSSVLSVGLSAIMSANPLAASVAGLTASFLAGTSLTRASSTLQFLIELMIARMPFDVDAVDIQLRNMLLTRLSRDRDPENENGLIFVAELGELVSLSRLTDFTQPSQEQLADGDPAKAGAAATTNSGQQVGKQPSAATTQAVNMTDGITMTPL</sequence>
<dbReference type="OrthoDB" id="2474608at2"/>
<evidence type="ECO:0000256" key="1">
    <source>
        <dbReference type="SAM" id="MobiDB-lite"/>
    </source>
</evidence>
<name>A0A3A1YWM1_9BURK</name>
<dbReference type="Proteomes" id="UP000266206">
    <property type="component" value="Unassembled WGS sequence"/>
</dbReference>
<dbReference type="EMBL" id="NQYH01000001">
    <property type="protein sequence ID" value="RIY41946.1"/>
    <property type="molecule type" value="Genomic_DNA"/>
</dbReference>
<dbReference type="InterPro" id="IPR048494">
    <property type="entry name" value="Dit-like_N"/>
</dbReference>
<organism evidence="3 4">
    <name type="scientific">Neopusillimonas maritima</name>
    <dbReference type="NCBI Taxonomy" id="2026239"/>
    <lineage>
        <taxon>Bacteria</taxon>
        <taxon>Pseudomonadati</taxon>
        <taxon>Pseudomonadota</taxon>
        <taxon>Betaproteobacteria</taxon>
        <taxon>Burkholderiales</taxon>
        <taxon>Alcaligenaceae</taxon>
        <taxon>Neopusillimonas</taxon>
    </lineage>
</organism>
<evidence type="ECO:0000313" key="3">
    <source>
        <dbReference type="EMBL" id="RIY41946.1"/>
    </source>
</evidence>